<evidence type="ECO:0000256" key="1">
    <source>
        <dbReference type="SAM" id="MobiDB-lite"/>
    </source>
</evidence>
<protein>
    <recommendedName>
        <fullName evidence="4">Actin-binding transcription modulator</fullName>
    </recommendedName>
</protein>
<dbReference type="PANTHER" id="PTHR13651">
    <property type="entry name" value="PROTEIN ABITRAM"/>
    <property type="match status" value="1"/>
</dbReference>
<gene>
    <name evidence="2" type="ORF">H696_01825</name>
</gene>
<accession>A0A058ZBS2</accession>
<dbReference type="InterPro" id="IPR039169">
    <property type="entry name" value="Abitram"/>
</dbReference>
<dbReference type="GeneID" id="20526550"/>
<evidence type="ECO:0008006" key="4">
    <source>
        <dbReference type="Google" id="ProtNLM"/>
    </source>
</evidence>
<evidence type="ECO:0000313" key="3">
    <source>
        <dbReference type="Proteomes" id="UP000030693"/>
    </source>
</evidence>
<dbReference type="PANTHER" id="PTHR13651:SF0">
    <property type="entry name" value="PROTEIN ABITRAM"/>
    <property type="match status" value="1"/>
</dbReference>
<dbReference type="Proteomes" id="UP000030693">
    <property type="component" value="Unassembled WGS sequence"/>
</dbReference>
<organism evidence="2">
    <name type="scientific">Fonticula alba</name>
    <name type="common">Slime mold</name>
    <dbReference type="NCBI Taxonomy" id="691883"/>
    <lineage>
        <taxon>Eukaryota</taxon>
        <taxon>Rotosphaerida</taxon>
        <taxon>Fonticulaceae</taxon>
        <taxon>Fonticula</taxon>
    </lineage>
</organism>
<feature type="region of interest" description="Disordered" evidence="1">
    <location>
        <begin position="221"/>
        <end position="251"/>
    </location>
</feature>
<dbReference type="Gene3D" id="2.40.50.100">
    <property type="match status" value="1"/>
</dbReference>
<evidence type="ECO:0000313" key="2">
    <source>
        <dbReference type="EMBL" id="KCV70877.1"/>
    </source>
</evidence>
<proteinExistence type="predicted"/>
<dbReference type="AlphaFoldDB" id="A0A058ZBS2"/>
<feature type="compositionally biased region" description="Low complexity" evidence="1">
    <location>
        <begin position="232"/>
        <end position="251"/>
    </location>
</feature>
<sequence length="251" mass="26770">MSEDLQSLRRTVALASEAPTSDAEVAEFEAEYQPFLARYGKSYYIDDRFKTDQSHGAVFHHVNGLLILGLAPGHSVLRTGQTVTKVSFPANICQSIDKRACKGRPRGPPRGQKIHARSTLATFEARPAASAEGAPTEPITSSINLGLSGAQLIELNRNLATNPSLVSTAPESEGFLAIAKPSNHQRGPIVQKFPFNPWCVSPERYAGALEASLQEQEQLLKKAAGEAEAEAVHPPAVAPPVGAESAATEPV</sequence>
<keyword evidence="3" id="KW-1185">Reference proteome</keyword>
<dbReference type="EMBL" id="KB932203">
    <property type="protein sequence ID" value="KCV70877.1"/>
    <property type="molecule type" value="Genomic_DNA"/>
</dbReference>
<name>A0A058ZBS2_FONAL</name>
<dbReference type="OrthoDB" id="48130at2759"/>
<dbReference type="STRING" id="691883.A0A058ZBS2"/>
<dbReference type="RefSeq" id="XP_009494000.1">
    <property type="nucleotide sequence ID" value="XM_009495725.1"/>
</dbReference>
<reference evidence="2" key="1">
    <citation type="submission" date="2013-04" db="EMBL/GenBank/DDBJ databases">
        <title>The Genome Sequence of Fonticula alba ATCC 38817.</title>
        <authorList>
            <consortium name="The Broad Institute Genomics Platform"/>
            <person name="Russ C."/>
            <person name="Cuomo C."/>
            <person name="Burger G."/>
            <person name="Gray M.W."/>
            <person name="Holland P.W.H."/>
            <person name="King N."/>
            <person name="Lang F.B.F."/>
            <person name="Roger A.J."/>
            <person name="Ruiz-Trillo I."/>
            <person name="Brown M."/>
            <person name="Walker B."/>
            <person name="Young S."/>
            <person name="Zeng Q."/>
            <person name="Gargeya S."/>
            <person name="Fitzgerald M."/>
            <person name="Haas B."/>
            <person name="Abouelleil A."/>
            <person name="Allen A.W."/>
            <person name="Alvarado L."/>
            <person name="Arachchi H.M."/>
            <person name="Berlin A.M."/>
            <person name="Chapman S.B."/>
            <person name="Gainer-Dewar J."/>
            <person name="Goldberg J."/>
            <person name="Griggs A."/>
            <person name="Gujja S."/>
            <person name="Hansen M."/>
            <person name="Howarth C."/>
            <person name="Imamovic A."/>
            <person name="Ireland A."/>
            <person name="Larimer J."/>
            <person name="McCowan C."/>
            <person name="Murphy C."/>
            <person name="Pearson M."/>
            <person name="Poon T.W."/>
            <person name="Priest M."/>
            <person name="Roberts A."/>
            <person name="Saif S."/>
            <person name="Shea T."/>
            <person name="Sisk P."/>
            <person name="Sykes S."/>
            <person name="Wortman J."/>
            <person name="Nusbaum C."/>
            <person name="Birren B."/>
        </authorList>
    </citation>
    <scope>NUCLEOTIDE SEQUENCE [LARGE SCALE GENOMIC DNA]</scope>
    <source>
        <strain evidence="2">ATCC 38817</strain>
    </source>
</reference>